<keyword evidence="5" id="KW-1185">Reference proteome</keyword>
<keyword evidence="3" id="KW-0732">Signal</keyword>
<keyword evidence="2" id="KW-1015">Disulfide bond</keyword>
<dbReference type="Pfam" id="PF01190">
    <property type="entry name" value="Pollen_Ole_e_1"/>
    <property type="match status" value="1"/>
</dbReference>
<feature type="chain" id="PRO_5043505795" description="Olee1-like protein" evidence="3">
    <location>
        <begin position="27"/>
        <end position="231"/>
    </location>
</feature>
<evidence type="ECO:0000313" key="4">
    <source>
        <dbReference type="EMBL" id="CAK7356862.1"/>
    </source>
</evidence>
<proteinExistence type="inferred from homology"/>
<evidence type="ECO:0000256" key="1">
    <source>
        <dbReference type="ARBA" id="ARBA00010049"/>
    </source>
</evidence>
<feature type="signal peptide" evidence="3">
    <location>
        <begin position="1"/>
        <end position="26"/>
    </location>
</feature>
<gene>
    <name evidence="4" type="ORF">DCAF_LOCUS27143</name>
</gene>
<protein>
    <recommendedName>
        <fullName evidence="6">Olee1-like protein</fullName>
    </recommendedName>
</protein>
<dbReference type="AlphaFoldDB" id="A0AAV1SV08"/>
<reference evidence="4 5" key="1">
    <citation type="submission" date="2024-01" db="EMBL/GenBank/DDBJ databases">
        <authorList>
            <person name="Waweru B."/>
        </authorList>
    </citation>
    <scope>NUCLEOTIDE SEQUENCE [LARGE SCALE GENOMIC DNA]</scope>
</reference>
<name>A0AAV1SV08_9ROSI</name>
<comment type="similarity">
    <text evidence="1">Belongs to the Ole e I family.</text>
</comment>
<evidence type="ECO:0008006" key="6">
    <source>
        <dbReference type="Google" id="ProtNLM"/>
    </source>
</evidence>
<dbReference type="Proteomes" id="UP001314170">
    <property type="component" value="Unassembled WGS sequence"/>
</dbReference>
<comment type="caution">
    <text evidence="4">The sequence shown here is derived from an EMBL/GenBank/DDBJ whole genome shotgun (WGS) entry which is preliminary data.</text>
</comment>
<evidence type="ECO:0000256" key="2">
    <source>
        <dbReference type="ARBA" id="ARBA00023157"/>
    </source>
</evidence>
<dbReference type="PANTHER" id="PTHR31614:SF20">
    <property type="entry name" value="POLLEN PROTEIN OLE E I-LIKE PROTEIN"/>
    <property type="match status" value="1"/>
</dbReference>
<organism evidence="4 5">
    <name type="scientific">Dovyalis caffra</name>
    <dbReference type="NCBI Taxonomy" id="77055"/>
    <lineage>
        <taxon>Eukaryota</taxon>
        <taxon>Viridiplantae</taxon>
        <taxon>Streptophyta</taxon>
        <taxon>Embryophyta</taxon>
        <taxon>Tracheophyta</taxon>
        <taxon>Spermatophyta</taxon>
        <taxon>Magnoliopsida</taxon>
        <taxon>eudicotyledons</taxon>
        <taxon>Gunneridae</taxon>
        <taxon>Pentapetalae</taxon>
        <taxon>rosids</taxon>
        <taxon>fabids</taxon>
        <taxon>Malpighiales</taxon>
        <taxon>Salicaceae</taxon>
        <taxon>Flacourtieae</taxon>
        <taxon>Dovyalis</taxon>
    </lineage>
</organism>
<evidence type="ECO:0000256" key="3">
    <source>
        <dbReference type="SAM" id="SignalP"/>
    </source>
</evidence>
<evidence type="ECO:0000313" key="5">
    <source>
        <dbReference type="Proteomes" id="UP001314170"/>
    </source>
</evidence>
<dbReference type="PANTHER" id="PTHR31614">
    <property type="entry name" value="PROTEIN DOWNSTREAM OF FLC-RELATED"/>
    <property type="match status" value="1"/>
</dbReference>
<accession>A0AAV1SV08</accession>
<dbReference type="EMBL" id="CAWUPB010001197">
    <property type="protein sequence ID" value="CAK7356862.1"/>
    <property type="molecule type" value="Genomic_DNA"/>
</dbReference>
<dbReference type="InterPro" id="IPR006041">
    <property type="entry name" value="Pollen_Ole_e1_allergen"/>
</dbReference>
<sequence length="231" mass="25263">MAKLFRAVAVFAAALCFSSFLSSASAHDDYIYVEGKVYCDVCRVEFETPISVGLSDEVMIIVYMNEYEYDVGATVNLECRNQENDTLTYSLKGKTDSNGIYSLPVKGDHEEDICEVKLVKSPREDCNEVFKSAHSAKVVVSKNMGAVEPVRFANALGFMQKEVNPNCGKILRSMGFLPALTSTTTFVKATSKFTTITSSKPITTTFQSSTTTTTIRPISSKITSIASINST</sequence>